<dbReference type="GO" id="GO:0016987">
    <property type="term" value="F:sigma factor activity"/>
    <property type="evidence" value="ECO:0007669"/>
    <property type="project" value="UniProtKB-KW"/>
</dbReference>
<dbReference type="InterPro" id="IPR013325">
    <property type="entry name" value="RNA_pol_sigma_r2"/>
</dbReference>
<comment type="similarity">
    <text evidence="1">Belongs to the sigma-70 factor family. ECF subfamily.</text>
</comment>
<keyword evidence="4" id="KW-0238">DNA-binding</keyword>
<name>A0A1Z2L388_9ACTN</name>
<dbReference type="GO" id="GO:0003677">
    <property type="term" value="F:DNA binding"/>
    <property type="evidence" value="ECO:0007669"/>
    <property type="project" value="UniProtKB-KW"/>
</dbReference>
<evidence type="ECO:0000259" key="6">
    <source>
        <dbReference type="Pfam" id="PF08281"/>
    </source>
</evidence>
<dbReference type="Pfam" id="PF08281">
    <property type="entry name" value="Sigma70_r4_2"/>
    <property type="match status" value="1"/>
</dbReference>
<evidence type="ECO:0000256" key="3">
    <source>
        <dbReference type="ARBA" id="ARBA00023082"/>
    </source>
</evidence>
<proteinExistence type="inferred from homology"/>
<organism evidence="7 8">
    <name type="scientific">Streptomyces albireticuli</name>
    <dbReference type="NCBI Taxonomy" id="1940"/>
    <lineage>
        <taxon>Bacteria</taxon>
        <taxon>Bacillati</taxon>
        <taxon>Actinomycetota</taxon>
        <taxon>Actinomycetes</taxon>
        <taxon>Kitasatosporales</taxon>
        <taxon>Streptomycetaceae</taxon>
        <taxon>Streptomyces</taxon>
    </lineage>
</organism>
<keyword evidence="5" id="KW-0804">Transcription</keyword>
<evidence type="ECO:0000313" key="8">
    <source>
        <dbReference type="Proteomes" id="UP000195755"/>
    </source>
</evidence>
<dbReference type="InterPro" id="IPR013249">
    <property type="entry name" value="RNA_pol_sigma70_r4_t2"/>
</dbReference>
<dbReference type="RefSeq" id="WP_087926973.1">
    <property type="nucleotide sequence ID" value="NZ_CP021744.1"/>
</dbReference>
<accession>A0A1Z2L388</accession>
<dbReference type="PANTHER" id="PTHR43133">
    <property type="entry name" value="RNA POLYMERASE ECF-TYPE SIGMA FACTO"/>
    <property type="match status" value="1"/>
</dbReference>
<evidence type="ECO:0000256" key="5">
    <source>
        <dbReference type="ARBA" id="ARBA00023163"/>
    </source>
</evidence>
<gene>
    <name evidence="7" type="ORF">SMD11_3084</name>
</gene>
<evidence type="ECO:0000256" key="4">
    <source>
        <dbReference type="ARBA" id="ARBA00023125"/>
    </source>
</evidence>
<dbReference type="PANTHER" id="PTHR43133:SF8">
    <property type="entry name" value="RNA POLYMERASE SIGMA FACTOR HI_1459-RELATED"/>
    <property type="match status" value="1"/>
</dbReference>
<dbReference type="AlphaFoldDB" id="A0A1Z2L388"/>
<dbReference type="Gene3D" id="1.10.10.10">
    <property type="entry name" value="Winged helix-like DNA-binding domain superfamily/Winged helix DNA-binding domain"/>
    <property type="match status" value="1"/>
</dbReference>
<evidence type="ECO:0000256" key="2">
    <source>
        <dbReference type="ARBA" id="ARBA00023015"/>
    </source>
</evidence>
<keyword evidence="2" id="KW-0805">Transcription regulation</keyword>
<feature type="domain" description="RNA polymerase sigma factor 70 region 4 type 2" evidence="6">
    <location>
        <begin position="107"/>
        <end position="158"/>
    </location>
</feature>
<dbReference type="InterPro" id="IPR013324">
    <property type="entry name" value="RNA_pol_sigma_r3/r4-like"/>
</dbReference>
<dbReference type="OrthoDB" id="3608473at2"/>
<protein>
    <submittedName>
        <fullName evidence="7">Putative regulatory protein</fullName>
    </submittedName>
</protein>
<reference evidence="7 8" key="1">
    <citation type="submission" date="2017-06" db="EMBL/GenBank/DDBJ databases">
        <title>Streptomyces albireticuli Genome sequencing and assembly.</title>
        <authorList>
            <person name="Wang Y."/>
            <person name="Du B."/>
            <person name="Ding Y."/>
            <person name="Liu H."/>
            <person name="Hou Q."/>
            <person name="Liu K."/>
            <person name="Yao L."/>
            <person name="Wang C."/>
        </authorList>
    </citation>
    <scope>NUCLEOTIDE SEQUENCE [LARGE SCALE GENOMIC DNA]</scope>
    <source>
        <strain evidence="7 8">MDJK11</strain>
    </source>
</reference>
<dbReference type="SUPFAM" id="SSF88946">
    <property type="entry name" value="Sigma2 domain of RNA polymerase sigma factors"/>
    <property type="match status" value="1"/>
</dbReference>
<dbReference type="KEGG" id="salj:SMD11_3084"/>
<dbReference type="EMBL" id="CP021744">
    <property type="protein sequence ID" value="ARZ68728.1"/>
    <property type="molecule type" value="Genomic_DNA"/>
</dbReference>
<dbReference type="InterPro" id="IPR039425">
    <property type="entry name" value="RNA_pol_sigma-70-like"/>
</dbReference>
<dbReference type="Proteomes" id="UP000195755">
    <property type="component" value="Chromosome"/>
</dbReference>
<dbReference type="InterPro" id="IPR036388">
    <property type="entry name" value="WH-like_DNA-bd_sf"/>
</dbReference>
<sequence>MQHRRGPDGNDFDAFFRSDYRKLIGFLRFIGATREEAEDSASAAMIKALECWTGIEHPLAWVRKTAERHYLRSAARDLDAPARALRGGWAVGESLPGPDSPSRHEEEEVLALMSNLGYKQRQVIAYTYDGFSPSEIAEITGDIAATVRSNLRSAREKLYRILQESRATADRYGEEE</sequence>
<evidence type="ECO:0000256" key="1">
    <source>
        <dbReference type="ARBA" id="ARBA00010641"/>
    </source>
</evidence>
<evidence type="ECO:0000313" key="7">
    <source>
        <dbReference type="EMBL" id="ARZ68728.1"/>
    </source>
</evidence>
<keyword evidence="3" id="KW-0731">Sigma factor</keyword>
<dbReference type="SUPFAM" id="SSF88659">
    <property type="entry name" value="Sigma3 and sigma4 domains of RNA polymerase sigma factors"/>
    <property type="match status" value="1"/>
</dbReference>
<dbReference type="GO" id="GO:0006352">
    <property type="term" value="P:DNA-templated transcription initiation"/>
    <property type="evidence" value="ECO:0007669"/>
    <property type="project" value="InterPro"/>
</dbReference>